<evidence type="ECO:0000313" key="1">
    <source>
        <dbReference type="EMBL" id="KYM80099.1"/>
    </source>
</evidence>
<dbReference type="AlphaFoldDB" id="A0A195B7C5"/>
<dbReference type="STRING" id="520822.A0A195B7C5"/>
<dbReference type="GO" id="GO:0099518">
    <property type="term" value="P:vesicle cytoskeletal trafficking"/>
    <property type="evidence" value="ECO:0007669"/>
    <property type="project" value="TreeGrafter"/>
</dbReference>
<proteinExistence type="predicted"/>
<dbReference type="GO" id="GO:0005769">
    <property type="term" value="C:early endosome"/>
    <property type="evidence" value="ECO:0007669"/>
    <property type="project" value="TreeGrafter"/>
</dbReference>
<dbReference type="Proteomes" id="UP000078540">
    <property type="component" value="Unassembled WGS sequence"/>
</dbReference>
<dbReference type="PANTHER" id="PTHR16797:SF4">
    <property type="entry name" value="40-KDA HUNTINGTIN-ASSOCIATED PROTEIN"/>
    <property type="match status" value="1"/>
</dbReference>
<gene>
    <name evidence="1" type="ORF">ALC53_09193</name>
</gene>
<dbReference type="PANTHER" id="PTHR16797">
    <property type="entry name" value="FACTOR VIII-ASSOCIATED GENE 1"/>
    <property type="match status" value="1"/>
</dbReference>
<sequence length="319" mass="35229">MSHVNQGQGIGETVDFLTKFHNISNKLKKRFLRKPNVAEACDQFSALATECEQKELWQYAGLCWLAAARCQGTLENTSSEINLLVKAGRQFLTAEKKDNDIGCSSIGQENIQVSSVSCFGHSMARCSNQPGFNTISAGLSIELALALGPGPAGIQQLRKAIDIFPTSKAINTLVSFHIRQDSSCNFILTGDYVAALQILNEFVEFVEACVAAGARGNYNTILHRCEVTRVLLLLILQPSPQRLTPSLAQVLEKYAWAEENVNNGLNMSEDELLLLQSLVLACQSHDHQAVLELESELYPYFDTEQKELLHKLIQVVSTQ</sequence>
<name>A0A195B7C5_9HYME</name>
<organism evidence="1 2">
    <name type="scientific">Atta colombica</name>
    <dbReference type="NCBI Taxonomy" id="520822"/>
    <lineage>
        <taxon>Eukaryota</taxon>
        <taxon>Metazoa</taxon>
        <taxon>Ecdysozoa</taxon>
        <taxon>Arthropoda</taxon>
        <taxon>Hexapoda</taxon>
        <taxon>Insecta</taxon>
        <taxon>Pterygota</taxon>
        <taxon>Neoptera</taxon>
        <taxon>Endopterygota</taxon>
        <taxon>Hymenoptera</taxon>
        <taxon>Apocrita</taxon>
        <taxon>Aculeata</taxon>
        <taxon>Formicoidea</taxon>
        <taxon>Formicidae</taxon>
        <taxon>Myrmicinae</taxon>
        <taxon>Atta</taxon>
    </lineage>
</organism>
<dbReference type="EMBL" id="KQ976574">
    <property type="protein sequence ID" value="KYM80099.1"/>
    <property type="molecule type" value="Genomic_DNA"/>
</dbReference>
<protein>
    <submittedName>
        <fullName evidence="1">Factor VIII intron 22 protein</fullName>
    </submittedName>
</protein>
<evidence type="ECO:0000313" key="2">
    <source>
        <dbReference type="Proteomes" id="UP000078540"/>
    </source>
</evidence>
<dbReference type="InterPro" id="IPR039494">
    <property type="entry name" value="F8A"/>
</dbReference>
<keyword evidence="2" id="KW-1185">Reference proteome</keyword>
<accession>A0A195B7C5</accession>
<reference evidence="1 2" key="1">
    <citation type="submission" date="2015-09" db="EMBL/GenBank/DDBJ databases">
        <title>Atta colombica WGS genome.</title>
        <authorList>
            <person name="Nygaard S."/>
            <person name="Hu H."/>
            <person name="Boomsma J."/>
            <person name="Zhang G."/>
        </authorList>
    </citation>
    <scope>NUCLEOTIDE SEQUENCE [LARGE SCALE GENOMIC DNA]</scope>
    <source>
        <strain evidence="1">Treedump-2</strain>
        <tissue evidence="1">Whole body</tissue>
    </source>
</reference>